<dbReference type="AlphaFoldDB" id="A0A5B9MCU6"/>
<evidence type="ECO:0000259" key="5">
    <source>
        <dbReference type="PROSITE" id="PS51007"/>
    </source>
</evidence>
<dbReference type="Pfam" id="PF21342">
    <property type="entry name" value="SoxA-TsdA_cyt-c"/>
    <property type="match status" value="1"/>
</dbReference>
<feature type="domain" description="Cytochrome c" evidence="5">
    <location>
        <begin position="200"/>
        <end position="279"/>
    </location>
</feature>
<evidence type="ECO:0000313" key="7">
    <source>
        <dbReference type="Proteomes" id="UP000321353"/>
    </source>
</evidence>
<dbReference type="KEGG" id="smam:Mal15_18040"/>
<dbReference type="SUPFAM" id="SSF46626">
    <property type="entry name" value="Cytochrome c"/>
    <property type="match status" value="2"/>
</dbReference>
<dbReference type="GO" id="GO:0046872">
    <property type="term" value="F:metal ion binding"/>
    <property type="evidence" value="ECO:0007669"/>
    <property type="project" value="UniProtKB-KW"/>
</dbReference>
<evidence type="ECO:0000256" key="3">
    <source>
        <dbReference type="ARBA" id="ARBA00023004"/>
    </source>
</evidence>
<dbReference type="Proteomes" id="UP000321353">
    <property type="component" value="Chromosome"/>
</dbReference>
<keyword evidence="2 4" id="KW-0479">Metal-binding</keyword>
<evidence type="ECO:0000313" key="6">
    <source>
        <dbReference type="EMBL" id="QEF97760.1"/>
    </source>
</evidence>
<dbReference type="EMBL" id="CP036264">
    <property type="protein sequence ID" value="QEF97760.1"/>
    <property type="molecule type" value="Genomic_DNA"/>
</dbReference>
<dbReference type="InterPro" id="IPR009056">
    <property type="entry name" value="Cyt_c-like_dom"/>
</dbReference>
<dbReference type="PANTHER" id="PTHR35008">
    <property type="entry name" value="BLL4482 PROTEIN-RELATED"/>
    <property type="match status" value="1"/>
</dbReference>
<accession>A0A5B9MCU6</accession>
<keyword evidence="7" id="KW-1185">Reference proteome</keyword>
<sequence length="302" mass="33561">MIHFRQPFLQNKMPNPIFERLFSAAWLTGVRSLSCDWALTTHRFLGISLLMTIATIAQSQDSEETYTSQSYAEITRLGEAIIENTREHPLSRDYIGNQLNCTSCHLENGRHPMAASFIGIATAYPAWSPREKRVITLQDRVLNCFMRSQNGTRPPVGSKLAIAITAYITSLSEGQPIKVNRDKPLGPNHMPTLEPPKDAPSIRRGRTLYAEHCASCHAADGLGGNEGPPVWGPQSYNDGAGLSRVSKLASYLKVAMPLDDPHLSDQEAFDLAAFVNSHPRPKFNLKKMLPTQEKMGEYNGDR</sequence>
<dbReference type="PROSITE" id="PS51007">
    <property type="entry name" value="CYTC"/>
    <property type="match status" value="1"/>
</dbReference>
<protein>
    <submittedName>
        <fullName evidence="6">Cytochrome c</fullName>
    </submittedName>
</protein>
<gene>
    <name evidence="6" type="ORF">Mal15_18040</name>
</gene>
<dbReference type="PANTHER" id="PTHR35008:SF4">
    <property type="entry name" value="BLL4482 PROTEIN"/>
    <property type="match status" value="1"/>
</dbReference>
<proteinExistence type="predicted"/>
<dbReference type="Pfam" id="PF13442">
    <property type="entry name" value="Cytochrome_CBB3"/>
    <property type="match status" value="1"/>
</dbReference>
<evidence type="ECO:0000256" key="2">
    <source>
        <dbReference type="ARBA" id="ARBA00022723"/>
    </source>
</evidence>
<dbReference type="RefSeq" id="WP_233903347.1">
    <property type="nucleotide sequence ID" value="NZ_CP036264.1"/>
</dbReference>
<organism evidence="6 7">
    <name type="scientific">Stieleria maiorica</name>
    <dbReference type="NCBI Taxonomy" id="2795974"/>
    <lineage>
        <taxon>Bacteria</taxon>
        <taxon>Pseudomonadati</taxon>
        <taxon>Planctomycetota</taxon>
        <taxon>Planctomycetia</taxon>
        <taxon>Pirellulales</taxon>
        <taxon>Pirellulaceae</taxon>
        <taxon>Stieleria</taxon>
    </lineage>
</organism>
<dbReference type="Gene3D" id="1.10.760.10">
    <property type="entry name" value="Cytochrome c-like domain"/>
    <property type="match status" value="2"/>
</dbReference>
<reference evidence="6 7" key="1">
    <citation type="submission" date="2019-02" db="EMBL/GenBank/DDBJ databases">
        <title>Planctomycetal bacteria perform biofilm scaping via a novel small molecule.</title>
        <authorList>
            <person name="Jeske O."/>
            <person name="Boedeker C."/>
            <person name="Wiegand S."/>
            <person name="Breitling P."/>
            <person name="Kallscheuer N."/>
            <person name="Jogler M."/>
            <person name="Rohde M."/>
            <person name="Petersen J."/>
            <person name="Medema M.H."/>
            <person name="Surup F."/>
            <person name="Jogler C."/>
        </authorList>
    </citation>
    <scope>NUCLEOTIDE SEQUENCE [LARGE SCALE GENOMIC DNA]</scope>
    <source>
        <strain evidence="6 7">Mal15</strain>
    </source>
</reference>
<name>A0A5B9MCU6_9BACT</name>
<keyword evidence="1 4" id="KW-0349">Heme</keyword>
<dbReference type="GO" id="GO:0020037">
    <property type="term" value="F:heme binding"/>
    <property type="evidence" value="ECO:0007669"/>
    <property type="project" value="InterPro"/>
</dbReference>
<evidence type="ECO:0000256" key="1">
    <source>
        <dbReference type="ARBA" id="ARBA00022617"/>
    </source>
</evidence>
<keyword evidence="3 4" id="KW-0408">Iron</keyword>
<evidence type="ECO:0000256" key="4">
    <source>
        <dbReference type="PROSITE-ProRule" id="PRU00433"/>
    </source>
</evidence>
<dbReference type="InterPro" id="IPR036909">
    <property type="entry name" value="Cyt_c-like_dom_sf"/>
</dbReference>
<dbReference type="GO" id="GO:0009055">
    <property type="term" value="F:electron transfer activity"/>
    <property type="evidence" value="ECO:0007669"/>
    <property type="project" value="InterPro"/>
</dbReference>
<dbReference type="InterPro" id="IPR051459">
    <property type="entry name" value="Cytochrome_c-type_DH"/>
</dbReference>